<dbReference type="InterPro" id="IPR025187">
    <property type="entry name" value="DUF4112"/>
</dbReference>
<keyword evidence="2" id="KW-0812">Transmembrane</keyword>
<feature type="compositionally biased region" description="Low complexity" evidence="1">
    <location>
        <begin position="244"/>
        <end position="258"/>
    </location>
</feature>
<name>A0A8H7PWL5_MORIS</name>
<keyword evidence="2" id="KW-1133">Transmembrane helix</keyword>
<dbReference type="Pfam" id="PF13430">
    <property type="entry name" value="DUF4112"/>
    <property type="match status" value="1"/>
</dbReference>
<keyword evidence="2" id="KW-0472">Membrane</keyword>
<organism evidence="3 4">
    <name type="scientific">Mortierella isabellina</name>
    <name type="common">Filamentous fungus</name>
    <name type="synonym">Umbelopsis isabellina</name>
    <dbReference type="NCBI Taxonomy" id="91625"/>
    <lineage>
        <taxon>Eukaryota</taxon>
        <taxon>Fungi</taxon>
        <taxon>Fungi incertae sedis</taxon>
        <taxon>Mucoromycota</taxon>
        <taxon>Mucoromycotina</taxon>
        <taxon>Umbelopsidomycetes</taxon>
        <taxon>Umbelopsidales</taxon>
        <taxon>Umbelopsidaceae</taxon>
        <taxon>Umbelopsis</taxon>
    </lineage>
</organism>
<evidence type="ECO:0000256" key="2">
    <source>
        <dbReference type="SAM" id="Phobius"/>
    </source>
</evidence>
<accession>A0A8H7PWL5</accession>
<evidence type="ECO:0000256" key="1">
    <source>
        <dbReference type="SAM" id="MobiDB-lite"/>
    </source>
</evidence>
<evidence type="ECO:0000313" key="3">
    <source>
        <dbReference type="EMBL" id="KAG2180814.1"/>
    </source>
</evidence>
<dbReference type="PANTHER" id="PTHR35519:SF2">
    <property type="entry name" value="PH DOMAIN PROTEIN"/>
    <property type="match status" value="1"/>
</dbReference>
<keyword evidence="4" id="KW-1185">Reference proteome</keyword>
<dbReference type="OrthoDB" id="2103474at2759"/>
<proteinExistence type="predicted"/>
<dbReference type="Proteomes" id="UP000654370">
    <property type="component" value="Unassembled WGS sequence"/>
</dbReference>
<feature type="region of interest" description="Disordered" evidence="1">
    <location>
        <begin position="177"/>
        <end position="258"/>
    </location>
</feature>
<comment type="caution">
    <text evidence="3">The sequence shown here is derived from an EMBL/GenBank/DDBJ whole genome shotgun (WGS) entry which is preliminary data.</text>
</comment>
<dbReference type="PANTHER" id="PTHR35519">
    <property type="entry name" value="MEMBRANE PROTEINS"/>
    <property type="match status" value="1"/>
</dbReference>
<evidence type="ECO:0008006" key="5">
    <source>
        <dbReference type="Google" id="ProtNLM"/>
    </source>
</evidence>
<reference evidence="3" key="1">
    <citation type="submission" date="2020-12" db="EMBL/GenBank/DDBJ databases">
        <title>Metabolic potential, ecology and presence of endohyphal bacteria is reflected in genomic diversity of Mucoromycotina.</title>
        <authorList>
            <person name="Muszewska A."/>
            <person name="Okrasinska A."/>
            <person name="Steczkiewicz K."/>
            <person name="Drgas O."/>
            <person name="Orlowska M."/>
            <person name="Perlinska-Lenart U."/>
            <person name="Aleksandrzak-Piekarczyk T."/>
            <person name="Szatraj K."/>
            <person name="Zielenkiewicz U."/>
            <person name="Pilsyk S."/>
            <person name="Malc E."/>
            <person name="Mieczkowski P."/>
            <person name="Kruszewska J.S."/>
            <person name="Biernat P."/>
            <person name="Pawlowska J."/>
        </authorList>
    </citation>
    <scope>NUCLEOTIDE SEQUENCE</scope>
    <source>
        <strain evidence="3">WA0000067209</strain>
    </source>
</reference>
<protein>
    <recommendedName>
        <fullName evidence="5">PH domain protein</fullName>
    </recommendedName>
</protein>
<feature type="transmembrane region" description="Helical" evidence="2">
    <location>
        <begin position="128"/>
        <end position="151"/>
    </location>
</feature>
<dbReference type="AlphaFoldDB" id="A0A8H7PWL5"/>
<feature type="transmembrane region" description="Helical" evidence="2">
    <location>
        <begin position="79"/>
        <end position="108"/>
    </location>
</feature>
<gene>
    <name evidence="3" type="ORF">INT43_008393</name>
</gene>
<feature type="compositionally biased region" description="Low complexity" evidence="1">
    <location>
        <begin position="226"/>
        <end position="237"/>
    </location>
</feature>
<evidence type="ECO:0000313" key="4">
    <source>
        <dbReference type="Proteomes" id="UP000654370"/>
    </source>
</evidence>
<sequence>MSKQALTRYAMKRILEPNDKKAMQQPIDQAGQRQEPEIAMHDKKHWWSKKAQADIILSPHERKILKKVKQRAHFLDRGIHLCCFSVGLDGLVGLIPFIGDFIGVFFALALIRTASKVDLPSEVSHQMFLNVCIDFAVGLIPVIGDIADIFYKCNTRNAVLLEEYLMTRRRDQMLKDQGKLPADHLVGSGPIPGTENERPKAHQGTPRVQAYDTESFENARNDTVKSGKSSANNSKKAVQPMPESSTSKSFASKTFKSA</sequence>
<dbReference type="EMBL" id="JAEPQZ010000005">
    <property type="protein sequence ID" value="KAG2180814.1"/>
    <property type="molecule type" value="Genomic_DNA"/>
</dbReference>